<protein>
    <recommendedName>
        <fullName evidence="4">Translation initiation factor IF-3</fullName>
    </recommendedName>
</protein>
<evidence type="ECO:0000259" key="5">
    <source>
        <dbReference type="Pfam" id="PF05198"/>
    </source>
</evidence>
<evidence type="ECO:0000256" key="3">
    <source>
        <dbReference type="ARBA" id="ARBA00022917"/>
    </source>
</evidence>
<dbReference type="EMBL" id="LAJY01000453">
    <property type="protein sequence ID" value="KJV08769.1"/>
    <property type="molecule type" value="Genomic_DNA"/>
</dbReference>
<sequence length="108" mass="12259">MVPTRDGPRINNEITSMQVRLVGADGEMVGIVSLREALERAEDEGMDLVEVAAQAIPPVCKILDYGKFNFEEQKRKAEARKKQKIIEVKEIKLRPMIDDNDYAVKMRA</sequence>
<dbReference type="AlphaFoldDB" id="A0A0F3IT48"/>
<dbReference type="RefSeq" id="WP_045776690.1">
    <property type="nucleotide sequence ID" value="NZ_LAJY01000453.1"/>
</dbReference>
<dbReference type="NCBIfam" id="TIGR00168">
    <property type="entry name" value="infC"/>
    <property type="match status" value="1"/>
</dbReference>
<dbReference type="SUPFAM" id="SSF54364">
    <property type="entry name" value="Translation initiation factor IF3, N-terminal domain"/>
    <property type="match status" value="1"/>
</dbReference>
<dbReference type="Proteomes" id="UP000033774">
    <property type="component" value="Unassembled WGS sequence"/>
</dbReference>
<evidence type="ECO:0000256" key="1">
    <source>
        <dbReference type="ARBA" id="ARBA00005439"/>
    </source>
</evidence>
<dbReference type="GO" id="GO:0005829">
    <property type="term" value="C:cytosol"/>
    <property type="evidence" value="ECO:0007669"/>
    <property type="project" value="TreeGrafter"/>
</dbReference>
<dbReference type="InterPro" id="IPR001288">
    <property type="entry name" value="Translation_initiation_fac_3"/>
</dbReference>
<dbReference type="Pfam" id="PF05198">
    <property type="entry name" value="IF3_N"/>
    <property type="match status" value="1"/>
</dbReference>
<dbReference type="InterPro" id="IPR036787">
    <property type="entry name" value="T_IF-3_N_sf"/>
</dbReference>
<proteinExistence type="inferred from homology"/>
<name>A0A0F3IT48_9PROT</name>
<organism evidence="6 7">
    <name type="scientific">Elstera litoralis</name>
    <dbReference type="NCBI Taxonomy" id="552518"/>
    <lineage>
        <taxon>Bacteria</taxon>
        <taxon>Pseudomonadati</taxon>
        <taxon>Pseudomonadota</taxon>
        <taxon>Alphaproteobacteria</taxon>
        <taxon>Rhodospirillales</taxon>
        <taxon>Rhodospirillaceae</taxon>
        <taxon>Elstera</taxon>
    </lineage>
</organism>
<dbReference type="Gene3D" id="3.30.110.10">
    <property type="entry name" value="Translation initiation factor 3 (IF-3), C-terminal domain"/>
    <property type="match status" value="1"/>
</dbReference>
<evidence type="ECO:0000313" key="6">
    <source>
        <dbReference type="EMBL" id="KJV08769.1"/>
    </source>
</evidence>
<reference evidence="6 7" key="1">
    <citation type="submission" date="2015-03" db="EMBL/GenBank/DDBJ databases">
        <title>Draft genome sequence of Elstera litoralis.</title>
        <authorList>
            <person name="Rahalkar M.C."/>
            <person name="Dhakephalkar P.K."/>
            <person name="Pore S.D."/>
            <person name="Arora P."/>
            <person name="Kapse N.G."/>
            <person name="Pandit P.S."/>
        </authorList>
    </citation>
    <scope>NUCLEOTIDE SEQUENCE [LARGE SCALE GENOMIC DNA]</scope>
    <source>
        <strain evidence="6 7">Dia-1</strain>
    </source>
</reference>
<dbReference type="OrthoDB" id="9806014at2"/>
<dbReference type="GO" id="GO:0016020">
    <property type="term" value="C:membrane"/>
    <property type="evidence" value="ECO:0007669"/>
    <property type="project" value="TreeGrafter"/>
</dbReference>
<feature type="non-terminal residue" evidence="6">
    <location>
        <position position="108"/>
    </location>
</feature>
<dbReference type="Gene3D" id="3.10.20.80">
    <property type="entry name" value="Translation initiation factor 3 (IF-3), N-terminal domain"/>
    <property type="match status" value="1"/>
</dbReference>
<gene>
    <name evidence="6" type="ORF">VZ95_15645</name>
</gene>
<dbReference type="PATRIC" id="fig|552518.3.peg.2996"/>
<keyword evidence="2 6" id="KW-0396">Initiation factor</keyword>
<dbReference type="PANTHER" id="PTHR10938">
    <property type="entry name" value="TRANSLATION INITIATION FACTOR IF-3"/>
    <property type="match status" value="1"/>
</dbReference>
<dbReference type="FunFam" id="3.10.20.80:FF:000001">
    <property type="entry name" value="Translation initiation factor IF-3"/>
    <property type="match status" value="1"/>
</dbReference>
<evidence type="ECO:0000256" key="4">
    <source>
        <dbReference type="NCBIfam" id="TIGR00168"/>
    </source>
</evidence>
<dbReference type="GO" id="GO:0043022">
    <property type="term" value="F:ribosome binding"/>
    <property type="evidence" value="ECO:0007669"/>
    <property type="project" value="TreeGrafter"/>
</dbReference>
<evidence type="ECO:0000256" key="2">
    <source>
        <dbReference type="ARBA" id="ARBA00022540"/>
    </source>
</evidence>
<dbReference type="PROSITE" id="PS00938">
    <property type="entry name" value="IF3"/>
    <property type="match status" value="1"/>
</dbReference>
<dbReference type="PANTHER" id="PTHR10938:SF0">
    <property type="entry name" value="TRANSLATION INITIATION FACTOR IF-3, MITOCHONDRIAL"/>
    <property type="match status" value="1"/>
</dbReference>
<dbReference type="GO" id="GO:0003743">
    <property type="term" value="F:translation initiation factor activity"/>
    <property type="evidence" value="ECO:0007669"/>
    <property type="project" value="UniProtKB-UniRule"/>
</dbReference>
<dbReference type="GO" id="GO:0032790">
    <property type="term" value="P:ribosome disassembly"/>
    <property type="evidence" value="ECO:0007669"/>
    <property type="project" value="TreeGrafter"/>
</dbReference>
<dbReference type="InterPro" id="IPR019813">
    <property type="entry name" value="Translation_initiation_fac3_CS"/>
</dbReference>
<dbReference type="SUPFAM" id="SSF55200">
    <property type="entry name" value="Translation initiation factor IF3, C-terminal domain"/>
    <property type="match status" value="1"/>
</dbReference>
<accession>A0A0F3IT48</accession>
<keyword evidence="3" id="KW-0648">Protein biosynthesis</keyword>
<evidence type="ECO:0000313" key="7">
    <source>
        <dbReference type="Proteomes" id="UP000033774"/>
    </source>
</evidence>
<dbReference type="InterPro" id="IPR019814">
    <property type="entry name" value="Translation_initiation_fac_3_N"/>
</dbReference>
<feature type="domain" description="Translation initiation factor 3 N-terminal" evidence="5">
    <location>
        <begin position="10"/>
        <end position="79"/>
    </location>
</feature>
<comment type="caution">
    <text evidence="6">The sequence shown here is derived from an EMBL/GenBank/DDBJ whole genome shotgun (WGS) entry which is preliminary data.</text>
</comment>
<keyword evidence="7" id="KW-1185">Reference proteome</keyword>
<dbReference type="InterPro" id="IPR036788">
    <property type="entry name" value="T_IF-3_C_sf"/>
</dbReference>
<comment type="similarity">
    <text evidence="1">Belongs to the IF-3 family.</text>
</comment>